<keyword evidence="3" id="KW-1185">Reference proteome</keyword>
<feature type="compositionally biased region" description="Gly residues" evidence="1">
    <location>
        <begin position="136"/>
        <end position="145"/>
    </location>
</feature>
<accession>A0A0D0BNV1</accession>
<feature type="compositionally biased region" description="Gly residues" evidence="1">
    <location>
        <begin position="80"/>
        <end position="105"/>
    </location>
</feature>
<organism evidence="2 3">
    <name type="scientific">Collybiopsis luxurians FD-317 M1</name>
    <dbReference type="NCBI Taxonomy" id="944289"/>
    <lineage>
        <taxon>Eukaryota</taxon>
        <taxon>Fungi</taxon>
        <taxon>Dikarya</taxon>
        <taxon>Basidiomycota</taxon>
        <taxon>Agaricomycotina</taxon>
        <taxon>Agaricomycetes</taxon>
        <taxon>Agaricomycetidae</taxon>
        <taxon>Agaricales</taxon>
        <taxon>Marasmiineae</taxon>
        <taxon>Omphalotaceae</taxon>
        <taxon>Collybiopsis</taxon>
        <taxon>Collybiopsis luxurians</taxon>
    </lineage>
</organism>
<dbReference type="HOGENOM" id="CLU_1532729_0_0_1"/>
<feature type="region of interest" description="Disordered" evidence="1">
    <location>
        <begin position="40"/>
        <end position="175"/>
    </location>
</feature>
<gene>
    <name evidence="2" type="ORF">GYMLUDRAFT_252266</name>
</gene>
<dbReference type="EMBL" id="KN834869">
    <property type="protein sequence ID" value="KIK51229.1"/>
    <property type="molecule type" value="Genomic_DNA"/>
</dbReference>
<dbReference type="Proteomes" id="UP000053593">
    <property type="component" value="Unassembled WGS sequence"/>
</dbReference>
<reference evidence="2 3" key="1">
    <citation type="submission" date="2014-04" db="EMBL/GenBank/DDBJ databases">
        <title>Evolutionary Origins and Diversification of the Mycorrhizal Mutualists.</title>
        <authorList>
            <consortium name="DOE Joint Genome Institute"/>
            <consortium name="Mycorrhizal Genomics Consortium"/>
            <person name="Kohler A."/>
            <person name="Kuo A."/>
            <person name="Nagy L.G."/>
            <person name="Floudas D."/>
            <person name="Copeland A."/>
            <person name="Barry K.W."/>
            <person name="Cichocki N."/>
            <person name="Veneault-Fourrey C."/>
            <person name="LaButti K."/>
            <person name="Lindquist E.A."/>
            <person name="Lipzen A."/>
            <person name="Lundell T."/>
            <person name="Morin E."/>
            <person name="Murat C."/>
            <person name="Riley R."/>
            <person name="Ohm R."/>
            <person name="Sun H."/>
            <person name="Tunlid A."/>
            <person name="Henrissat B."/>
            <person name="Grigoriev I.V."/>
            <person name="Hibbett D.S."/>
            <person name="Martin F."/>
        </authorList>
    </citation>
    <scope>NUCLEOTIDE SEQUENCE [LARGE SCALE GENOMIC DNA]</scope>
    <source>
        <strain evidence="2 3">FD-317 M1</strain>
    </source>
</reference>
<proteinExistence type="predicted"/>
<evidence type="ECO:0000313" key="2">
    <source>
        <dbReference type="EMBL" id="KIK51229.1"/>
    </source>
</evidence>
<evidence type="ECO:0000256" key="1">
    <source>
        <dbReference type="SAM" id="MobiDB-lite"/>
    </source>
</evidence>
<feature type="compositionally biased region" description="Low complexity" evidence="1">
    <location>
        <begin position="106"/>
        <end position="129"/>
    </location>
</feature>
<protein>
    <submittedName>
        <fullName evidence="2">Uncharacterized protein</fullName>
    </submittedName>
</protein>
<name>A0A0D0BNV1_9AGAR</name>
<dbReference type="AlphaFoldDB" id="A0A0D0BNV1"/>
<sequence length="175" mass="17470">MNYGEGFANVQTNVDTGLGLINGPATPVEPTATVTVQTGFRTTAGAPPGGSPSGPVPPRTWISPTHSQKGGYVPLVAPPIGGGGPPYYLSGPGGPRGPRGLGGPRGSNPPSDRGGDRGPPYWGRPLYRGGPPGGPPGGGGRGGGPPSDPSDWGTMDDAYYHGGRGWLAVRGPRGE</sequence>
<evidence type="ECO:0000313" key="3">
    <source>
        <dbReference type="Proteomes" id="UP000053593"/>
    </source>
</evidence>